<name>A0A158JKN5_9BURK</name>
<evidence type="ECO:0000313" key="2">
    <source>
        <dbReference type="Proteomes" id="UP000054683"/>
    </source>
</evidence>
<evidence type="ECO:0000313" key="1">
    <source>
        <dbReference type="EMBL" id="SAL68999.1"/>
    </source>
</evidence>
<sequence length="30" mass="3556">MRRGIVYLSAEPRFQLFNSALFDSLLNRQL</sequence>
<organism evidence="1 2">
    <name type="scientific">Caballeronia udeis</name>
    <dbReference type="NCBI Taxonomy" id="1232866"/>
    <lineage>
        <taxon>Bacteria</taxon>
        <taxon>Pseudomonadati</taxon>
        <taxon>Pseudomonadota</taxon>
        <taxon>Betaproteobacteria</taxon>
        <taxon>Burkholderiales</taxon>
        <taxon>Burkholderiaceae</taxon>
        <taxon>Caballeronia</taxon>
    </lineage>
</organism>
<protein>
    <submittedName>
        <fullName evidence="1">Uncharacterized protein</fullName>
    </submittedName>
</protein>
<reference evidence="1 2" key="1">
    <citation type="submission" date="2016-01" db="EMBL/GenBank/DDBJ databases">
        <authorList>
            <person name="Oliw E.H."/>
        </authorList>
    </citation>
    <scope>NUCLEOTIDE SEQUENCE [LARGE SCALE GENOMIC DNA]</scope>
    <source>
        <strain evidence="1">LMG 27134</strain>
    </source>
</reference>
<proteinExistence type="predicted"/>
<dbReference type="Proteomes" id="UP000054683">
    <property type="component" value="Unassembled WGS sequence"/>
</dbReference>
<dbReference type="AlphaFoldDB" id="A0A158JKN5"/>
<accession>A0A158JKN5</accession>
<gene>
    <name evidence="1" type="ORF">AWB69_08125</name>
</gene>
<dbReference type="EMBL" id="FCOK02000095">
    <property type="protein sequence ID" value="SAL68999.1"/>
    <property type="molecule type" value="Genomic_DNA"/>
</dbReference>